<accession>R7VLE9</accession>
<dbReference type="InterPro" id="IPR002108">
    <property type="entry name" value="ADF-H"/>
</dbReference>
<gene>
    <name evidence="4" type="ORF">CAPTEDRAFT_225805</name>
</gene>
<reference evidence="5" key="3">
    <citation type="submission" date="2015-06" db="UniProtKB">
        <authorList>
            <consortium name="EnsemblMetazoa"/>
        </authorList>
    </citation>
    <scope>IDENTIFICATION</scope>
</reference>
<organism evidence="4">
    <name type="scientific">Capitella teleta</name>
    <name type="common">Polychaete worm</name>
    <dbReference type="NCBI Taxonomy" id="283909"/>
    <lineage>
        <taxon>Eukaryota</taxon>
        <taxon>Metazoa</taxon>
        <taxon>Spiralia</taxon>
        <taxon>Lophotrochozoa</taxon>
        <taxon>Annelida</taxon>
        <taxon>Polychaeta</taxon>
        <taxon>Sedentaria</taxon>
        <taxon>Scolecida</taxon>
        <taxon>Capitellidae</taxon>
        <taxon>Capitella</taxon>
    </lineage>
</organism>
<evidence type="ECO:0000259" key="3">
    <source>
        <dbReference type="PROSITE" id="PS51263"/>
    </source>
</evidence>
<dbReference type="GO" id="GO:0015629">
    <property type="term" value="C:actin cytoskeleton"/>
    <property type="evidence" value="ECO:0007669"/>
    <property type="project" value="InterPro"/>
</dbReference>
<dbReference type="Gene3D" id="3.40.20.10">
    <property type="entry name" value="Severin"/>
    <property type="match status" value="1"/>
</dbReference>
<dbReference type="InterPro" id="IPR017904">
    <property type="entry name" value="ADF/Cofilin"/>
</dbReference>
<evidence type="ECO:0000256" key="2">
    <source>
        <dbReference type="ARBA" id="ARBA00023203"/>
    </source>
</evidence>
<reference evidence="6" key="1">
    <citation type="submission" date="2012-12" db="EMBL/GenBank/DDBJ databases">
        <authorList>
            <person name="Hellsten U."/>
            <person name="Grimwood J."/>
            <person name="Chapman J.A."/>
            <person name="Shapiro H."/>
            <person name="Aerts A."/>
            <person name="Otillar R.P."/>
            <person name="Terry A.Y."/>
            <person name="Boore J.L."/>
            <person name="Simakov O."/>
            <person name="Marletaz F."/>
            <person name="Cho S.-J."/>
            <person name="Edsinger-Gonzales E."/>
            <person name="Havlak P."/>
            <person name="Kuo D.-H."/>
            <person name="Larsson T."/>
            <person name="Lv J."/>
            <person name="Arendt D."/>
            <person name="Savage R."/>
            <person name="Osoegawa K."/>
            <person name="de Jong P."/>
            <person name="Lindberg D.R."/>
            <person name="Seaver E.C."/>
            <person name="Weisblat D.A."/>
            <person name="Putnam N.H."/>
            <person name="Grigoriev I.V."/>
            <person name="Rokhsar D.S."/>
        </authorList>
    </citation>
    <scope>NUCLEOTIDE SEQUENCE</scope>
    <source>
        <strain evidence="6">I ESC-2004</strain>
    </source>
</reference>
<keyword evidence="6" id="KW-1185">Reference proteome</keyword>
<sequence length="144" mass="16961">MKIKIHPDVMMDYEMMKSKRQHKYSIYTVKEEVGSRVVVMERVVMGDNPTTEDDIEALFRSEMPALECRYVMLNLRVISTHQCQVDKFVLLIWCPSEGEQKELDLYYSCRNVFRKEMTGVAREYIVNHPNDVSFKQIIQDVGSE</sequence>
<dbReference type="HOGENOM" id="CLU_1798262_0_0_1"/>
<dbReference type="EMBL" id="AMQN01035126">
    <property type="status" value="NOT_ANNOTATED_CDS"/>
    <property type="molecule type" value="Genomic_DNA"/>
</dbReference>
<dbReference type="PROSITE" id="PS51263">
    <property type="entry name" value="ADF_H"/>
    <property type="match status" value="1"/>
</dbReference>
<dbReference type="EMBL" id="KB292077">
    <property type="protein sequence ID" value="ELU18186.1"/>
    <property type="molecule type" value="Genomic_DNA"/>
</dbReference>
<keyword evidence="2" id="KW-0009">Actin-binding</keyword>
<dbReference type="Pfam" id="PF00241">
    <property type="entry name" value="Cofilin_ADF"/>
    <property type="match status" value="1"/>
</dbReference>
<evidence type="ECO:0000256" key="1">
    <source>
        <dbReference type="ARBA" id="ARBA00006844"/>
    </source>
</evidence>
<dbReference type="SMART" id="SM00102">
    <property type="entry name" value="ADF"/>
    <property type="match status" value="1"/>
</dbReference>
<evidence type="ECO:0000313" key="4">
    <source>
        <dbReference type="EMBL" id="ELU18186.1"/>
    </source>
</evidence>
<dbReference type="PANTHER" id="PTHR11913">
    <property type="entry name" value="COFILIN-RELATED"/>
    <property type="match status" value="1"/>
</dbReference>
<name>R7VLE9_CAPTE</name>
<reference evidence="4 6" key="2">
    <citation type="journal article" date="2013" name="Nature">
        <title>Insights into bilaterian evolution from three spiralian genomes.</title>
        <authorList>
            <person name="Simakov O."/>
            <person name="Marletaz F."/>
            <person name="Cho S.J."/>
            <person name="Edsinger-Gonzales E."/>
            <person name="Havlak P."/>
            <person name="Hellsten U."/>
            <person name="Kuo D.H."/>
            <person name="Larsson T."/>
            <person name="Lv J."/>
            <person name="Arendt D."/>
            <person name="Savage R."/>
            <person name="Osoegawa K."/>
            <person name="de Jong P."/>
            <person name="Grimwood J."/>
            <person name="Chapman J.A."/>
            <person name="Shapiro H."/>
            <person name="Aerts A."/>
            <person name="Otillar R.P."/>
            <person name="Terry A.Y."/>
            <person name="Boore J.L."/>
            <person name="Grigoriev I.V."/>
            <person name="Lindberg D.R."/>
            <person name="Seaver E.C."/>
            <person name="Weisblat D.A."/>
            <person name="Putnam N.H."/>
            <person name="Rokhsar D.S."/>
        </authorList>
    </citation>
    <scope>NUCLEOTIDE SEQUENCE</scope>
    <source>
        <strain evidence="4 6">I ESC-2004</strain>
    </source>
</reference>
<dbReference type="InterPro" id="IPR029006">
    <property type="entry name" value="ADF-H/Gelsolin-like_dom_sf"/>
</dbReference>
<comment type="similarity">
    <text evidence="1">Belongs to the actin-binding proteins ADF family.</text>
</comment>
<dbReference type="STRING" id="283909.R7VLE9"/>
<dbReference type="EnsemblMetazoa" id="CapteT225805">
    <property type="protein sequence ID" value="CapteP225805"/>
    <property type="gene ID" value="CapteG225805"/>
</dbReference>
<protein>
    <recommendedName>
        <fullName evidence="3">ADF-H domain-containing protein</fullName>
    </recommendedName>
</protein>
<feature type="domain" description="ADF-H" evidence="3">
    <location>
        <begin position="1"/>
        <end position="142"/>
    </location>
</feature>
<dbReference type="AlphaFoldDB" id="R7VLE9"/>
<dbReference type="GO" id="GO:0003779">
    <property type="term" value="F:actin binding"/>
    <property type="evidence" value="ECO:0007669"/>
    <property type="project" value="UniProtKB-KW"/>
</dbReference>
<dbReference type="GO" id="GO:0030042">
    <property type="term" value="P:actin filament depolymerization"/>
    <property type="evidence" value="ECO:0007669"/>
    <property type="project" value="InterPro"/>
</dbReference>
<proteinExistence type="inferred from homology"/>
<dbReference type="Proteomes" id="UP000014760">
    <property type="component" value="Unassembled WGS sequence"/>
</dbReference>
<dbReference type="SUPFAM" id="SSF55753">
    <property type="entry name" value="Actin depolymerizing proteins"/>
    <property type="match status" value="1"/>
</dbReference>
<evidence type="ECO:0000313" key="6">
    <source>
        <dbReference type="Proteomes" id="UP000014760"/>
    </source>
</evidence>
<evidence type="ECO:0000313" key="5">
    <source>
        <dbReference type="EnsemblMetazoa" id="CapteP225805"/>
    </source>
</evidence>